<reference evidence="3 4" key="1">
    <citation type="submission" date="2020-09" db="EMBL/GenBank/DDBJ databases">
        <title>Actinomycete isolated from the Camponotus japonicus Mayr.</title>
        <authorList>
            <person name="Gong X."/>
        </authorList>
    </citation>
    <scope>NUCLEOTIDE SEQUENCE [LARGE SCALE GENOMIC DNA]</scope>
    <source>
        <strain evidence="3 4">2C-HV3</strain>
    </source>
</reference>
<keyword evidence="4" id="KW-1185">Reference proteome</keyword>
<proteinExistence type="predicted"/>
<feature type="region of interest" description="Disordered" evidence="1">
    <location>
        <begin position="111"/>
        <end position="131"/>
    </location>
</feature>
<evidence type="ECO:0000256" key="1">
    <source>
        <dbReference type="SAM" id="MobiDB-lite"/>
    </source>
</evidence>
<gene>
    <name evidence="3" type="ORF">IEQ31_05290</name>
</gene>
<organism evidence="3 4">
    <name type="scientific">Microbispora bryophytorum subsp. camponoti</name>
    <dbReference type="NCBI Taxonomy" id="1677852"/>
    <lineage>
        <taxon>Bacteria</taxon>
        <taxon>Bacillati</taxon>
        <taxon>Actinomycetota</taxon>
        <taxon>Actinomycetes</taxon>
        <taxon>Streptosporangiales</taxon>
        <taxon>Streptosporangiaceae</taxon>
        <taxon>Microbispora</taxon>
    </lineage>
</organism>
<evidence type="ECO:0000313" key="3">
    <source>
        <dbReference type="EMBL" id="MBD3142597.1"/>
    </source>
</evidence>
<accession>A0ABR8KV21</accession>
<evidence type="ECO:0000256" key="2">
    <source>
        <dbReference type="SAM" id="Phobius"/>
    </source>
</evidence>
<keyword evidence="2" id="KW-0472">Membrane</keyword>
<feature type="transmembrane region" description="Helical" evidence="2">
    <location>
        <begin position="317"/>
        <end position="335"/>
    </location>
</feature>
<keyword evidence="2" id="KW-1133">Transmembrane helix</keyword>
<keyword evidence="2" id="KW-0812">Transmembrane</keyword>
<protein>
    <submittedName>
        <fullName evidence="3">Uncharacterized protein</fullName>
    </submittedName>
</protein>
<feature type="transmembrane region" description="Helical" evidence="2">
    <location>
        <begin position="429"/>
        <end position="447"/>
    </location>
</feature>
<dbReference type="RefSeq" id="WP_191050421.1">
    <property type="nucleotide sequence ID" value="NZ_JACXRZ010000004.1"/>
</dbReference>
<comment type="caution">
    <text evidence="3">The sequence shown here is derived from an EMBL/GenBank/DDBJ whole genome shotgun (WGS) entry which is preliminary data.</text>
</comment>
<sequence>MISLISYYADLAIGLILAFLLLSLLVSGINEGIVKLLGIRSKFLWAYLRDTLDGAETADGTSRLDRILDALKRLGRKARTPLTQAASPEEGRSRLPASVLGVFARLPFGRDPRPAFSRQPPPAQSPPLAAAADSVAADSVAAESVAADPVAAGSVAAEQAAAGQATASAEVPAGASADPAHPAGQADPEEIAVLTVEPAAVGTAVGAAGGVLPPDQGKSMAELLHERLQEIDHAKRGRTSIADIPPARFAVAVMEIAIEHGGVEALMRDLDALKSPFSQPLKAVWDRASHDLEAFGRGVEDWFDGEMERLSLLYRRYVRWVLVGLGLIVTLAFGMDSLEYGKTLLRDNAYRGAVTAFGQSGPQALEPLREQCEPGQDPYVCVTDVLSTPAFVKIFTNAPVSVTMDAAEGPAWAWHGGDWWQRLTSPGHWPGYLITLIALLFGAPFWWDILRRLSGLRARTSGSTPS</sequence>
<feature type="transmembrane region" description="Helical" evidence="2">
    <location>
        <begin position="12"/>
        <end position="34"/>
    </location>
</feature>
<name>A0ABR8KV21_9ACTN</name>
<dbReference type="Proteomes" id="UP000653231">
    <property type="component" value="Unassembled WGS sequence"/>
</dbReference>
<evidence type="ECO:0000313" key="4">
    <source>
        <dbReference type="Proteomes" id="UP000653231"/>
    </source>
</evidence>
<dbReference type="EMBL" id="JACXRZ010000004">
    <property type="protein sequence ID" value="MBD3142597.1"/>
    <property type="molecule type" value="Genomic_DNA"/>
</dbReference>